<dbReference type="RefSeq" id="WP_110018822.1">
    <property type="nucleotide sequence ID" value="NZ_QGTJ01000006.1"/>
</dbReference>
<organism evidence="2 3">
    <name type="scientific">Plasticicumulans acidivorans</name>
    <dbReference type="NCBI Taxonomy" id="886464"/>
    <lineage>
        <taxon>Bacteria</taxon>
        <taxon>Pseudomonadati</taxon>
        <taxon>Pseudomonadota</taxon>
        <taxon>Gammaproteobacteria</taxon>
        <taxon>Candidatus Competibacteraceae</taxon>
        <taxon>Plasticicumulans</taxon>
    </lineage>
</organism>
<feature type="chain" id="PRO_5016388421" evidence="1">
    <location>
        <begin position="23"/>
        <end position="178"/>
    </location>
</feature>
<evidence type="ECO:0000313" key="3">
    <source>
        <dbReference type="Proteomes" id="UP000246569"/>
    </source>
</evidence>
<keyword evidence="3" id="KW-1185">Reference proteome</keyword>
<keyword evidence="1" id="KW-0732">Signal</keyword>
<dbReference type="Proteomes" id="UP000246569">
    <property type="component" value="Unassembled WGS sequence"/>
</dbReference>
<dbReference type="InterPro" id="IPR022061">
    <property type="entry name" value="DUF3617"/>
</dbReference>
<gene>
    <name evidence="2" type="ORF">C7443_106160</name>
</gene>
<dbReference type="OrthoDB" id="9181580at2"/>
<dbReference type="AlphaFoldDB" id="A0A317MUN5"/>
<reference evidence="2 3" key="1">
    <citation type="submission" date="2018-05" db="EMBL/GenBank/DDBJ databases">
        <title>Genomic Encyclopedia of Type Strains, Phase IV (KMG-IV): sequencing the most valuable type-strain genomes for metagenomic binning, comparative biology and taxonomic classification.</title>
        <authorList>
            <person name="Goeker M."/>
        </authorList>
    </citation>
    <scope>NUCLEOTIDE SEQUENCE [LARGE SCALE GENOMIC DNA]</scope>
    <source>
        <strain evidence="2 3">DSM 23606</strain>
    </source>
</reference>
<dbReference type="Pfam" id="PF12276">
    <property type="entry name" value="DUF3617"/>
    <property type="match status" value="1"/>
</dbReference>
<evidence type="ECO:0000256" key="1">
    <source>
        <dbReference type="SAM" id="SignalP"/>
    </source>
</evidence>
<protein>
    <submittedName>
        <fullName evidence="2">Uncharacterized protein DUF3617</fullName>
    </submittedName>
</protein>
<sequence length="178" mass="20095">MPAAFRLPLIATLLACTPNAFAAELPADMPQRKSGLWEVQATMAGMPMPLPAAQICVDQQTDRIWEQQGRQHARRDCQKIDIRREGNRYLVDTVCKVQQSTATTHGYFEGAFDTHYRGEMQTTFAPPLHGREQIAMQIDGRWLGECKPGQKPGEVSVPALKGMDVQQLQQMMKQYQQH</sequence>
<proteinExistence type="predicted"/>
<comment type="caution">
    <text evidence="2">The sequence shown here is derived from an EMBL/GenBank/DDBJ whole genome shotgun (WGS) entry which is preliminary data.</text>
</comment>
<name>A0A317MUN5_9GAMM</name>
<evidence type="ECO:0000313" key="2">
    <source>
        <dbReference type="EMBL" id="PWV61146.1"/>
    </source>
</evidence>
<dbReference type="EMBL" id="QGTJ01000006">
    <property type="protein sequence ID" value="PWV61146.1"/>
    <property type="molecule type" value="Genomic_DNA"/>
</dbReference>
<accession>A0A317MUN5</accession>
<feature type="signal peptide" evidence="1">
    <location>
        <begin position="1"/>
        <end position="22"/>
    </location>
</feature>